<accession>A0A8E1WKF6</accession>
<keyword evidence="1" id="KW-0472">Membrane</keyword>
<dbReference type="EMBL" id="JACHGI010000013">
    <property type="protein sequence ID" value="MBB6468995.1"/>
    <property type="molecule type" value="Genomic_DNA"/>
</dbReference>
<protein>
    <submittedName>
        <fullName evidence="2">Uncharacterized protein</fullName>
    </submittedName>
</protein>
<evidence type="ECO:0000313" key="2">
    <source>
        <dbReference type="EMBL" id="MBB6468995.1"/>
    </source>
</evidence>
<feature type="transmembrane region" description="Helical" evidence="1">
    <location>
        <begin position="31"/>
        <end position="50"/>
    </location>
</feature>
<comment type="caution">
    <text evidence="2">The sequence shown here is derived from an EMBL/GenBank/DDBJ whole genome shotgun (WGS) entry which is preliminary data.</text>
</comment>
<dbReference type="RefSeq" id="WP_184771975.1">
    <property type="nucleotide sequence ID" value="NZ_JACHGI010000013.1"/>
</dbReference>
<proteinExistence type="predicted"/>
<keyword evidence="1" id="KW-0812">Transmembrane</keyword>
<evidence type="ECO:0000313" key="3">
    <source>
        <dbReference type="Proteomes" id="UP000532373"/>
    </source>
</evidence>
<dbReference type="AlphaFoldDB" id="A0A8E1WKF6"/>
<sequence>MCCALGALIIAAIAAWRRLLSVTSGWHRGVCWVAAVAAALALGVGAAAAAQHFGHYAARAEINERTVLAEMLAQPICDGIAPSSRANGQLLSQLD</sequence>
<reference evidence="2 3" key="1">
    <citation type="submission" date="2020-08" db="EMBL/GenBank/DDBJ databases">
        <title>Genomic Encyclopedia of Type Strains, Phase IV (KMG-IV): sequencing the most valuable type-strain genomes for metagenomic binning, comparative biology and taxonomic classification.</title>
        <authorList>
            <person name="Goeker M."/>
        </authorList>
    </citation>
    <scope>NUCLEOTIDE SEQUENCE [LARGE SCALE GENOMIC DNA]</scope>
    <source>
        <strain evidence="2 3">DSM 17454</strain>
    </source>
</reference>
<evidence type="ECO:0000256" key="1">
    <source>
        <dbReference type="SAM" id="Phobius"/>
    </source>
</evidence>
<dbReference type="Proteomes" id="UP000532373">
    <property type="component" value="Unassembled WGS sequence"/>
</dbReference>
<gene>
    <name evidence="2" type="ORF">HNQ96_004882</name>
</gene>
<organism evidence="2 3">
    <name type="scientific">Aminobacter carboxidus</name>
    <dbReference type="NCBI Taxonomy" id="376165"/>
    <lineage>
        <taxon>Bacteria</taxon>
        <taxon>Pseudomonadati</taxon>
        <taxon>Pseudomonadota</taxon>
        <taxon>Alphaproteobacteria</taxon>
        <taxon>Hyphomicrobiales</taxon>
        <taxon>Phyllobacteriaceae</taxon>
        <taxon>Aminobacter</taxon>
    </lineage>
</organism>
<keyword evidence="1" id="KW-1133">Transmembrane helix</keyword>
<name>A0A8E1WKF6_9HYPH</name>